<keyword evidence="2" id="KW-1185">Reference proteome</keyword>
<dbReference type="EMBL" id="JAOZYB010000146">
    <property type="protein sequence ID" value="MEB3962437.1"/>
    <property type="molecule type" value="Genomic_DNA"/>
</dbReference>
<evidence type="ECO:0000313" key="1">
    <source>
        <dbReference type="EMBL" id="MEB3962437.1"/>
    </source>
</evidence>
<reference evidence="1 2" key="1">
    <citation type="submission" date="2022-10" db="EMBL/GenBank/DDBJ databases">
        <authorList>
            <person name="Xie J."/>
            <person name="Shen N."/>
        </authorList>
    </citation>
    <scope>NUCLEOTIDE SEQUENCE [LARGE SCALE GENOMIC DNA]</scope>
    <source>
        <strain evidence="1 2">DSM 41681</strain>
    </source>
</reference>
<accession>A0ABU6CCJ8</accession>
<dbReference type="Proteomes" id="UP001352223">
    <property type="component" value="Unassembled WGS sequence"/>
</dbReference>
<proteinExistence type="predicted"/>
<name>A0ABU6CCJ8_9ACTN</name>
<protein>
    <submittedName>
        <fullName evidence="1">Uncharacterized protein</fullName>
    </submittedName>
</protein>
<gene>
    <name evidence="1" type="ORF">OKJ48_19580</name>
</gene>
<comment type="caution">
    <text evidence="1">The sequence shown here is derived from an EMBL/GenBank/DDBJ whole genome shotgun (WGS) entry which is preliminary data.</text>
</comment>
<dbReference type="RefSeq" id="WP_324769963.1">
    <property type="nucleotide sequence ID" value="NZ_BAAATS010000030.1"/>
</dbReference>
<sequence length="71" mass="8163">MPKSINLPCKTCRPHRSRPHTSLTAEQKDWLRKNTDVKYTDDWWKCAETGCLTARPYASEGKSVQFPPDIA</sequence>
<evidence type="ECO:0000313" key="2">
    <source>
        <dbReference type="Proteomes" id="UP001352223"/>
    </source>
</evidence>
<organism evidence="1 2">
    <name type="scientific">Streptomyces kunmingensis</name>
    <dbReference type="NCBI Taxonomy" id="68225"/>
    <lineage>
        <taxon>Bacteria</taxon>
        <taxon>Bacillati</taxon>
        <taxon>Actinomycetota</taxon>
        <taxon>Actinomycetes</taxon>
        <taxon>Kitasatosporales</taxon>
        <taxon>Streptomycetaceae</taxon>
        <taxon>Streptomyces</taxon>
    </lineage>
</organism>